<accession>A0A239Q2I3</accession>
<protein>
    <submittedName>
        <fullName evidence="1">Uncharacterized protein</fullName>
    </submittedName>
</protein>
<gene>
    <name evidence="1" type="ORF">SAMN05444959_12512</name>
</gene>
<evidence type="ECO:0000313" key="2">
    <source>
        <dbReference type="Proteomes" id="UP000198307"/>
    </source>
</evidence>
<proteinExistence type="predicted"/>
<keyword evidence="2" id="KW-1185">Reference proteome</keyword>
<reference evidence="1 2" key="1">
    <citation type="submission" date="2017-07" db="EMBL/GenBank/DDBJ databases">
        <authorList>
            <person name="Sun Z.S."/>
            <person name="Albrecht U."/>
            <person name="Echele G."/>
            <person name="Lee C.C."/>
        </authorList>
    </citation>
    <scope>NUCLEOTIDE SEQUENCE [LARGE SCALE GENOMIC DNA]</scope>
    <source>
        <strain evidence="1 2">DSM 14827</strain>
    </source>
</reference>
<sequence>MTRYAYLDPDDGSIAIDDIAPAGITSYAVADNTDPNRIYIKDDAVHAVPLRPDHPFVVFDVATEQWVDPRDPAQIAVDLHLARYATNTDKNLVFYRLSAAGAYPASELADDSTFFPATVEEYLNSLPPAEHDMVKAALKYEPKIWRLHPHLVGDAGITGFVPWLAVQKGITITEDQLDQIFEVPVPEPIYAGE</sequence>
<organism evidence="1 2">
    <name type="scientific">Paracoccus seriniphilus</name>
    <dbReference type="NCBI Taxonomy" id="184748"/>
    <lineage>
        <taxon>Bacteria</taxon>
        <taxon>Pseudomonadati</taxon>
        <taxon>Pseudomonadota</taxon>
        <taxon>Alphaproteobacteria</taxon>
        <taxon>Rhodobacterales</taxon>
        <taxon>Paracoccaceae</taxon>
        <taxon>Paracoccus</taxon>
    </lineage>
</organism>
<evidence type="ECO:0000313" key="1">
    <source>
        <dbReference type="EMBL" id="SNT76705.1"/>
    </source>
</evidence>
<name>A0A239Q2I3_9RHOB</name>
<dbReference type="EMBL" id="FZQB01000025">
    <property type="protein sequence ID" value="SNT76705.1"/>
    <property type="molecule type" value="Genomic_DNA"/>
</dbReference>
<dbReference type="RefSeq" id="WP_089346000.1">
    <property type="nucleotide sequence ID" value="NZ_CP067129.1"/>
</dbReference>
<dbReference type="AlphaFoldDB" id="A0A239Q2I3"/>
<dbReference type="Proteomes" id="UP000198307">
    <property type="component" value="Unassembled WGS sequence"/>
</dbReference>